<dbReference type="EMBL" id="RBII01000002">
    <property type="protein sequence ID" value="RKQ68911.1"/>
    <property type="molecule type" value="Genomic_DNA"/>
</dbReference>
<dbReference type="Proteomes" id="UP000282211">
    <property type="component" value="Unassembled WGS sequence"/>
</dbReference>
<reference evidence="1 2" key="1">
    <citation type="submission" date="2018-10" db="EMBL/GenBank/DDBJ databases">
        <title>Genomic Encyclopedia of Type Strains, Phase IV (KMG-IV): sequencing the most valuable type-strain genomes for metagenomic binning, comparative biology and taxonomic classification.</title>
        <authorList>
            <person name="Goeker M."/>
        </authorList>
    </citation>
    <scope>NUCLEOTIDE SEQUENCE [LARGE SCALE GENOMIC DNA]</scope>
    <source>
        <strain evidence="1 2">DSM 22008</strain>
    </source>
</reference>
<proteinExistence type="predicted"/>
<dbReference type="InParanoid" id="A0A420WD21"/>
<organism evidence="1 2">
    <name type="scientific">Litorimonas taeanensis</name>
    <dbReference type="NCBI Taxonomy" id="568099"/>
    <lineage>
        <taxon>Bacteria</taxon>
        <taxon>Pseudomonadati</taxon>
        <taxon>Pseudomonadota</taxon>
        <taxon>Alphaproteobacteria</taxon>
        <taxon>Maricaulales</taxon>
        <taxon>Robiginitomaculaceae</taxon>
    </lineage>
</organism>
<evidence type="ECO:0000313" key="1">
    <source>
        <dbReference type="EMBL" id="RKQ68911.1"/>
    </source>
</evidence>
<dbReference type="AlphaFoldDB" id="A0A420WD21"/>
<protein>
    <submittedName>
        <fullName evidence="1">Uncharacterized protein</fullName>
    </submittedName>
</protein>
<dbReference type="RefSeq" id="WP_121100710.1">
    <property type="nucleotide sequence ID" value="NZ_RBII01000002.1"/>
</dbReference>
<sequence length="102" mass="11292">MTREGLLTFKLFKQGVPDNDLTPSPIHDGAEFISGALRAVENTTQKIRESVQSDMADTLNCKRDALSFMWAERVQGAATLDCEIPDFRAALNDRENTAFAAE</sequence>
<evidence type="ECO:0000313" key="2">
    <source>
        <dbReference type="Proteomes" id="UP000282211"/>
    </source>
</evidence>
<gene>
    <name evidence="1" type="ORF">DES40_1686</name>
</gene>
<comment type="caution">
    <text evidence="1">The sequence shown here is derived from an EMBL/GenBank/DDBJ whole genome shotgun (WGS) entry which is preliminary data.</text>
</comment>
<name>A0A420WD21_9PROT</name>
<accession>A0A420WD21</accession>
<keyword evidence="2" id="KW-1185">Reference proteome</keyword>